<dbReference type="GO" id="GO:0005634">
    <property type="term" value="C:nucleus"/>
    <property type="evidence" value="ECO:0007669"/>
    <property type="project" value="TreeGrafter"/>
</dbReference>
<dbReference type="Proteomes" id="UP000467700">
    <property type="component" value="Unassembled WGS sequence"/>
</dbReference>
<feature type="region of interest" description="Disordered" evidence="2">
    <location>
        <begin position="257"/>
        <end position="303"/>
    </location>
</feature>
<dbReference type="GO" id="GO:0000056">
    <property type="term" value="P:ribosomal small subunit export from nucleus"/>
    <property type="evidence" value="ECO:0007669"/>
    <property type="project" value="TreeGrafter"/>
</dbReference>
<feature type="compositionally biased region" description="Polar residues" evidence="2">
    <location>
        <begin position="472"/>
        <end position="482"/>
    </location>
</feature>
<evidence type="ECO:0000313" key="3">
    <source>
        <dbReference type="EMBL" id="CAA7264749.1"/>
    </source>
</evidence>
<reference evidence="3 4" key="1">
    <citation type="submission" date="2020-01" db="EMBL/GenBank/DDBJ databases">
        <authorList>
            <person name="Gupta K D."/>
        </authorList>
    </citation>
    <scope>NUCLEOTIDE SEQUENCE [LARGE SCALE GENOMIC DNA]</scope>
</reference>
<dbReference type="PANTHER" id="PTHR21531">
    <property type="entry name" value="LOW-TEMPERATURE VIABILITY PROTEIN LTV1-RELATED"/>
    <property type="match status" value="1"/>
</dbReference>
<evidence type="ECO:0000256" key="2">
    <source>
        <dbReference type="SAM" id="MobiDB-lite"/>
    </source>
</evidence>
<feature type="compositionally biased region" description="Basic and acidic residues" evidence="2">
    <location>
        <begin position="506"/>
        <end position="540"/>
    </location>
</feature>
<comment type="similarity">
    <text evidence="1">Belongs to the LTV1 family.</text>
</comment>
<gene>
    <name evidence="3" type="ORF">AAE3_LOCUS7129</name>
</gene>
<dbReference type="OrthoDB" id="5852896at2759"/>
<dbReference type="GO" id="GO:0042274">
    <property type="term" value="P:ribosomal small subunit biogenesis"/>
    <property type="evidence" value="ECO:0007669"/>
    <property type="project" value="InterPro"/>
</dbReference>
<evidence type="ECO:0000313" key="4">
    <source>
        <dbReference type="Proteomes" id="UP000467700"/>
    </source>
</evidence>
<dbReference type="GO" id="GO:0030688">
    <property type="term" value="C:preribosome, small subunit precursor"/>
    <property type="evidence" value="ECO:0007669"/>
    <property type="project" value="TreeGrafter"/>
</dbReference>
<protein>
    <recommendedName>
        <fullName evidence="5">Protein LTV1 homolog</fullName>
    </recommendedName>
</protein>
<sequence length="560" mass="63287">MTSRDDKDLDLSSFWTTMPPKSIFRQPGARHFQLVHRSQRDPLINDPDASEHVLKPFERENSKKGKTRADLEELFSEEGAAPGHRNIGESSLYGIYYDDTEYDYMQHLRPVGVQEEGVDSVLIEAPSTSKQKGHQKPRINFDLPEGVLASTSELPRTFESQQAIPDSIAGFQPGMDAHLRQVLEALEDDAFVDDDLDDDFFGELVADGERGSDEEVGFEFREEGINEEKSQNTQSGSVDESWEKRFADFKKSRSALNNECRSDDGFDSEGGDTVGTLPALSVVGGKRRRKGTSDASGYSMSSSSMYRNEALQTLDERFDQMILKQYNEDEEGETSEDGHSDDAPELITSREDFDSMVNDFLNDFEIVGRKMKPKMEGETGVEKLDILRRAMGQDDRVRIANGDEGDIEEDDPFVSDDEVKKDRWDCETILTTYTNLENHPRLIRAREPKPAPKIVLDRKTGLPSLSDPLQPKPSTNQVSFAPTSEDADGSDEEKSINKVRQTVSRPRGECKEDRKARKAAVKHERQARRAEKKSTKEQFDAEIKAQKKRIGNKELRLKIL</sequence>
<dbReference type="PANTHER" id="PTHR21531:SF0">
    <property type="entry name" value="PROTEIN LTV1 HOMOLOG"/>
    <property type="match status" value="1"/>
</dbReference>
<accession>A0A8S0VRT7</accession>
<dbReference type="EMBL" id="CACVBS010000046">
    <property type="protein sequence ID" value="CAA7264749.1"/>
    <property type="molecule type" value="Genomic_DNA"/>
</dbReference>
<organism evidence="3 4">
    <name type="scientific">Cyclocybe aegerita</name>
    <name type="common">Black poplar mushroom</name>
    <name type="synonym">Agrocybe aegerita</name>
    <dbReference type="NCBI Taxonomy" id="1973307"/>
    <lineage>
        <taxon>Eukaryota</taxon>
        <taxon>Fungi</taxon>
        <taxon>Dikarya</taxon>
        <taxon>Basidiomycota</taxon>
        <taxon>Agaricomycotina</taxon>
        <taxon>Agaricomycetes</taxon>
        <taxon>Agaricomycetidae</taxon>
        <taxon>Agaricales</taxon>
        <taxon>Agaricineae</taxon>
        <taxon>Bolbitiaceae</taxon>
        <taxon>Cyclocybe</taxon>
    </lineage>
</organism>
<evidence type="ECO:0008006" key="5">
    <source>
        <dbReference type="Google" id="ProtNLM"/>
    </source>
</evidence>
<comment type="caution">
    <text evidence="3">The sequence shown here is derived from an EMBL/GenBank/DDBJ whole genome shotgun (WGS) entry which is preliminary data.</text>
</comment>
<dbReference type="InterPro" id="IPR007307">
    <property type="entry name" value="Ltv1"/>
</dbReference>
<dbReference type="GO" id="GO:0005829">
    <property type="term" value="C:cytosol"/>
    <property type="evidence" value="ECO:0007669"/>
    <property type="project" value="TreeGrafter"/>
</dbReference>
<evidence type="ECO:0000256" key="1">
    <source>
        <dbReference type="ARBA" id="ARBA00009078"/>
    </source>
</evidence>
<proteinExistence type="inferred from homology"/>
<dbReference type="Pfam" id="PF04180">
    <property type="entry name" value="LTV"/>
    <property type="match status" value="1"/>
</dbReference>
<keyword evidence="4" id="KW-1185">Reference proteome</keyword>
<dbReference type="AlphaFoldDB" id="A0A8S0VRT7"/>
<name>A0A8S0VRT7_CYCAE</name>
<feature type="region of interest" description="Disordered" evidence="2">
    <location>
        <begin position="459"/>
        <end position="540"/>
    </location>
</feature>